<sequence length="171" mass="19019">MSESKTISFTHDRRGACSWILNLLWLVLGGWHMFLTWFVAGLLLCLSVVGIPCGWQVIKISVFLLFPFGKTIVYTGEGLGEDGRCCMSCCNCLLNVVWALTAGWILALQAFLTGIAFCVTIVGIPFGWQCFKLMYICCRPFGVDFSAEEETTLPVSSYQRYGRGSHMASPF</sequence>
<dbReference type="Pfam" id="PF03733">
    <property type="entry name" value="YccF"/>
    <property type="match status" value="2"/>
</dbReference>
<keyword evidence="1" id="KW-1133">Transmembrane helix</keyword>
<evidence type="ECO:0000256" key="1">
    <source>
        <dbReference type="SAM" id="Phobius"/>
    </source>
</evidence>
<accession>A0A7S4MDN6</accession>
<dbReference type="InterPro" id="IPR052937">
    <property type="entry name" value="Inner_membrane_protein"/>
</dbReference>
<feature type="domain" description="Inner membrane component" evidence="2">
    <location>
        <begin position="20"/>
        <end position="70"/>
    </location>
</feature>
<proteinExistence type="predicted"/>
<evidence type="ECO:0000259" key="2">
    <source>
        <dbReference type="Pfam" id="PF03733"/>
    </source>
</evidence>
<gene>
    <name evidence="3" type="ORF">OAUR00152_LOCUS6356</name>
</gene>
<dbReference type="PANTHER" id="PTHR42903">
    <property type="entry name" value="INNER MEMBRANE PROTEIN YCCF"/>
    <property type="match status" value="1"/>
</dbReference>
<organism evidence="3">
    <name type="scientific">Odontella aurita</name>
    <dbReference type="NCBI Taxonomy" id="265563"/>
    <lineage>
        <taxon>Eukaryota</taxon>
        <taxon>Sar</taxon>
        <taxon>Stramenopiles</taxon>
        <taxon>Ochrophyta</taxon>
        <taxon>Bacillariophyta</taxon>
        <taxon>Mediophyceae</taxon>
        <taxon>Biddulphiophycidae</taxon>
        <taxon>Eupodiscales</taxon>
        <taxon>Odontellaceae</taxon>
        <taxon>Odontella</taxon>
    </lineage>
</organism>
<evidence type="ECO:0000313" key="3">
    <source>
        <dbReference type="EMBL" id="CAE2215710.1"/>
    </source>
</evidence>
<reference evidence="3" key="1">
    <citation type="submission" date="2021-01" db="EMBL/GenBank/DDBJ databases">
        <authorList>
            <person name="Corre E."/>
            <person name="Pelletier E."/>
            <person name="Niang G."/>
            <person name="Scheremetjew M."/>
            <person name="Finn R."/>
            <person name="Kale V."/>
            <person name="Holt S."/>
            <person name="Cochrane G."/>
            <person name="Meng A."/>
            <person name="Brown T."/>
            <person name="Cohen L."/>
        </authorList>
    </citation>
    <scope>NUCLEOTIDE SEQUENCE</scope>
    <source>
        <strain evidence="3">Isolate 1302-5</strain>
    </source>
</reference>
<dbReference type="GO" id="GO:0005886">
    <property type="term" value="C:plasma membrane"/>
    <property type="evidence" value="ECO:0007669"/>
    <property type="project" value="TreeGrafter"/>
</dbReference>
<feature type="domain" description="Inner membrane component" evidence="2">
    <location>
        <begin position="93"/>
        <end position="142"/>
    </location>
</feature>
<protein>
    <recommendedName>
        <fullName evidence="2">Inner membrane component domain-containing protein</fullName>
    </recommendedName>
</protein>
<feature type="transmembrane region" description="Helical" evidence="1">
    <location>
        <begin position="21"/>
        <end position="49"/>
    </location>
</feature>
<dbReference type="PANTHER" id="PTHR42903:SF1">
    <property type="entry name" value="INNER MEMBRANE PROTEIN YCCF"/>
    <property type="match status" value="1"/>
</dbReference>
<dbReference type="InterPro" id="IPR005185">
    <property type="entry name" value="YccF"/>
</dbReference>
<name>A0A7S4MDN6_9STRA</name>
<keyword evidence="1" id="KW-0812">Transmembrane</keyword>
<dbReference type="AlphaFoldDB" id="A0A7S4MDN6"/>
<keyword evidence="1" id="KW-0472">Membrane</keyword>
<dbReference type="EMBL" id="HBKQ01009482">
    <property type="protein sequence ID" value="CAE2215710.1"/>
    <property type="molecule type" value="Transcribed_RNA"/>
</dbReference>
<feature type="transmembrane region" description="Helical" evidence="1">
    <location>
        <begin position="111"/>
        <end position="131"/>
    </location>
</feature>